<gene>
    <name evidence="1" type="ORF">TU35_004870</name>
</gene>
<accession>A0ACC6V0V6</accession>
<evidence type="ECO:0000313" key="2">
    <source>
        <dbReference type="Proteomes" id="UP000033636"/>
    </source>
</evidence>
<name>A0ACC6V0V6_9CREN</name>
<reference evidence="1" key="1">
    <citation type="submission" date="2024-07" db="EMBL/GenBank/DDBJ databases">
        <title>Metagenome and Metagenome-Assembled Genomes of Archaea from a hot spring from the geothermal field of Los Azufres, Mexico.</title>
        <authorList>
            <person name="Marin-Paredes R."/>
            <person name="Martinez-Romero E."/>
            <person name="Servin-Garciduenas L.E."/>
        </authorList>
    </citation>
    <scope>NUCLEOTIDE SEQUENCE</scope>
</reference>
<dbReference type="EMBL" id="JZWT02000010">
    <property type="protein sequence ID" value="MFB6490567.1"/>
    <property type="molecule type" value="Genomic_DNA"/>
</dbReference>
<evidence type="ECO:0000313" key="1">
    <source>
        <dbReference type="EMBL" id="MFB6490567.1"/>
    </source>
</evidence>
<protein>
    <submittedName>
        <fullName evidence="1">Uncharacterized protein</fullName>
    </submittedName>
</protein>
<proteinExistence type="predicted"/>
<organism evidence="1 2">
    <name type="scientific">Thermoproteus sp. AZ2</name>
    <dbReference type="NCBI Taxonomy" id="1609232"/>
    <lineage>
        <taxon>Archaea</taxon>
        <taxon>Thermoproteota</taxon>
        <taxon>Thermoprotei</taxon>
        <taxon>Thermoproteales</taxon>
        <taxon>Thermoproteaceae</taxon>
        <taxon>Thermoproteus</taxon>
    </lineage>
</organism>
<sequence>MAKLLTSRGLSAEILDPSQAPITSGGLALIRTKNHYLGATYAALFRNAINSAHAIANALNRLYWLPKFGPPFAAISSEDVVEKIELKPPWLLATAWRLGLDSVVTSVEGAKSVIEHRNYMRNPLAKATIVMQKPLEVKRVFAVAGAVDGLAGEALRALGLKYAEVAVGVYGSGEYIVDIDPIPDLDEARAKLLAELVLEEA</sequence>
<comment type="caution">
    <text evidence="1">The sequence shown here is derived from an EMBL/GenBank/DDBJ whole genome shotgun (WGS) entry which is preliminary data.</text>
</comment>
<dbReference type="Proteomes" id="UP000033636">
    <property type="component" value="Unassembled WGS sequence"/>
</dbReference>